<organism evidence="2 3">
    <name type="scientific">Pleurodeles waltl</name>
    <name type="common">Iberian ribbed newt</name>
    <dbReference type="NCBI Taxonomy" id="8319"/>
    <lineage>
        <taxon>Eukaryota</taxon>
        <taxon>Metazoa</taxon>
        <taxon>Chordata</taxon>
        <taxon>Craniata</taxon>
        <taxon>Vertebrata</taxon>
        <taxon>Euteleostomi</taxon>
        <taxon>Amphibia</taxon>
        <taxon>Batrachia</taxon>
        <taxon>Caudata</taxon>
        <taxon>Salamandroidea</taxon>
        <taxon>Salamandridae</taxon>
        <taxon>Pleurodelinae</taxon>
        <taxon>Pleurodeles</taxon>
    </lineage>
</organism>
<feature type="non-terminal residue" evidence="2">
    <location>
        <position position="83"/>
    </location>
</feature>
<evidence type="ECO:0000256" key="1">
    <source>
        <dbReference type="SAM" id="MobiDB-lite"/>
    </source>
</evidence>
<feature type="region of interest" description="Disordered" evidence="1">
    <location>
        <begin position="21"/>
        <end position="44"/>
    </location>
</feature>
<protein>
    <submittedName>
        <fullName evidence="2">Uncharacterized protein</fullName>
    </submittedName>
</protein>
<evidence type="ECO:0000313" key="2">
    <source>
        <dbReference type="EMBL" id="KAJ1196875.1"/>
    </source>
</evidence>
<evidence type="ECO:0000313" key="3">
    <source>
        <dbReference type="Proteomes" id="UP001066276"/>
    </source>
</evidence>
<comment type="caution">
    <text evidence="2">The sequence shown here is derived from an EMBL/GenBank/DDBJ whole genome shotgun (WGS) entry which is preliminary data.</text>
</comment>
<reference evidence="2" key="1">
    <citation type="journal article" date="2022" name="bioRxiv">
        <title>Sequencing and chromosome-scale assembly of the giantPleurodeles waltlgenome.</title>
        <authorList>
            <person name="Brown T."/>
            <person name="Elewa A."/>
            <person name="Iarovenko S."/>
            <person name="Subramanian E."/>
            <person name="Araus A.J."/>
            <person name="Petzold A."/>
            <person name="Susuki M."/>
            <person name="Suzuki K.-i.T."/>
            <person name="Hayashi T."/>
            <person name="Toyoda A."/>
            <person name="Oliveira C."/>
            <person name="Osipova E."/>
            <person name="Leigh N.D."/>
            <person name="Simon A."/>
            <person name="Yun M.H."/>
        </authorList>
    </citation>
    <scope>NUCLEOTIDE SEQUENCE</scope>
    <source>
        <strain evidence="2">20211129_DDA</strain>
        <tissue evidence="2">Liver</tissue>
    </source>
</reference>
<accession>A0AAV7V989</accession>
<name>A0AAV7V989_PLEWA</name>
<sequence>RLVQLLESPVLFDARAQKSKVWASGASPRWAPGPLPNSTAAPGASSGLAVGSGALQTCVLGRCCAPHEFPSGHRRGFSTTYTS</sequence>
<proteinExistence type="predicted"/>
<dbReference type="EMBL" id="JANPWB010000003">
    <property type="protein sequence ID" value="KAJ1196875.1"/>
    <property type="molecule type" value="Genomic_DNA"/>
</dbReference>
<keyword evidence="3" id="KW-1185">Reference proteome</keyword>
<gene>
    <name evidence="2" type="ORF">NDU88_000738</name>
</gene>
<feature type="non-terminal residue" evidence="2">
    <location>
        <position position="1"/>
    </location>
</feature>
<dbReference type="Proteomes" id="UP001066276">
    <property type="component" value="Chromosome 2_1"/>
</dbReference>
<dbReference type="AlphaFoldDB" id="A0AAV7V989"/>